<evidence type="ECO:0000256" key="1">
    <source>
        <dbReference type="SAM" id="MobiDB-lite"/>
    </source>
</evidence>
<accession>W2S6L8</accession>
<sequence>MSPPQQPRPPRRRTRAQAFAAGSSRPSVADASTEMRTSPPRSQTPLYTPPTGTGLEDTKPPLWSIQYSVLETEEPTTPGNTSKRRRKDRKRAMGQKYPEHPHDDDDLGLPIFQDSYMTRILPQIAALGVKPDTQLQTPFERAPNHPGPSPTVSASDYSLETGRVQAHIVPRKYAMTQARFRVVSKAGTRVFLQPQLGFGISSTYKRVSQDGVAISAKDVQYDNDVQGIVFADWIEPKREGMLKEQDRLTKLWANKVRSYRKAMRR</sequence>
<organism evidence="2 3">
    <name type="scientific">Cyphellophora europaea (strain CBS 101466)</name>
    <name type="common">Phialophora europaea</name>
    <dbReference type="NCBI Taxonomy" id="1220924"/>
    <lineage>
        <taxon>Eukaryota</taxon>
        <taxon>Fungi</taxon>
        <taxon>Dikarya</taxon>
        <taxon>Ascomycota</taxon>
        <taxon>Pezizomycotina</taxon>
        <taxon>Eurotiomycetes</taxon>
        <taxon>Chaetothyriomycetidae</taxon>
        <taxon>Chaetothyriales</taxon>
        <taxon>Cyphellophoraceae</taxon>
        <taxon>Cyphellophora</taxon>
    </lineage>
</organism>
<reference evidence="2 3" key="1">
    <citation type="submission" date="2013-03" db="EMBL/GenBank/DDBJ databases">
        <title>The Genome Sequence of Phialophora europaea CBS 101466.</title>
        <authorList>
            <consortium name="The Broad Institute Genomics Platform"/>
            <person name="Cuomo C."/>
            <person name="de Hoog S."/>
            <person name="Gorbushina A."/>
            <person name="Walker B."/>
            <person name="Young S.K."/>
            <person name="Zeng Q."/>
            <person name="Gargeya S."/>
            <person name="Fitzgerald M."/>
            <person name="Haas B."/>
            <person name="Abouelleil A."/>
            <person name="Allen A.W."/>
            <person name="Alvarado L."/>
            <person name="Arachchi H.M."/>
            <person name="Berlin A.M."/>
            <person name="Chapman S.B."/>
            <person name="Gainer-Dewar J."/>
            <person name="Goldberg J."/>
            <person name="Griggs A."/>
            <person name="Gujja S."/>
            <person name="Hansen M."/>
            <person name="Howarth C."/>
            <person name="Imamovic A."/>
            <person name="Ireland A."/>
            <person name="Larimer J."/>
            <person name="McCowan C."/>
            <person name="Murphy C."/>
            <person name="Pearson M."/>
            <person name="Poon T.W."/>
            <person name="Priest M."/>
            <person name="Roberts A."/>
            <person name="Saif S."/>
            <person name="Shea T."/>
            <person name="Sisk P."/>
            <person name="Sykes S."/>
            <person name="Wortman J."/>
            <person name="Nusbaum C."/>
            <person name="Birren B."/>
        </authorList>
    </citation>
    <scope>NUCLEOTIDE SEQUENCE [LARGE SCALE GENOMIC DNA]</scope>
    <source>
        <strain evidence="2 3">CBS 101466</strain>
    </source>
</reference>
<evidence type="ECO:0000313" key="2">
    <source>
        <dbReference type="EMBL" id="ETN44275.1"/>
    </source>
</evidence>
<evidence type="ECO:0000313" key="3">
    <source>
        <dbReference type="Proteomes" id="UP000030752"/>
    </source>
</evidence>
<dbReference type="HOGENOM" id="CLU_1049810_0_0_1"/>
<feature type="region of interest" description="Disordered" evidence="1">
    <location>
        <begin position="1"/>
        <end position="108"/>
    </location>
</feature>
<dbReference type="VEuPathDB" id="FungiDB:HMPREF1541_10455"/>
<protein>
    <submittedName>
        <fullName evidence="2">Uncharacterized protein</fullName>
    </submittedName>
</protein>
<feature type="compositionally biased region" description="Polar residues" evidence="1">
    <location>
        <begin position="34"/>
        <end position="43"/>
    </location>
</feature>
<feature type="compositionally biased region" description="Polar residues" evidence="1">
    <location>
        <begin position="65"/>
        <end position="81"/>
    </location>
</feature>
<dbReference type="EMBL" id="KB822715">
    <property type="protein sequence ID" value="ETN44275.1"/>
    <property type="molecule type" value="Genomic_DNA"/>
</dbReference>
<dbReference type="GeneID" id="19977794"/>
<name>W2S6L8_CYPE1</name>
<proteinExistence type="predicted"/>
<feature type="compositionally biased region" description="Low complexity" evidence="1">
    <location>
        <begin position="44"/>
        <end position="55"/>
    </location>
</feature>
<gene>
    <name evidence="2" type="ORF">HMPREF1541_10455</name>
</gene>
<dbReference type="AlphaFoldDB" id="W2S6L8"/>
<keyword evidence="3" id="KW-1185">Reference proteome</keyword>
<dbReference type="InParanoid" id="W2S6L8"/>
<dbReference type="Proteomes" id="UP000030752">
    <property type="component" value="Unassembled WGS sequence"/>
</dbReference>
<dbReference type="RefSeq" id="XP_008713348.1">
    <property type="nucleotide sequence ID" value="XM_008715126.1"/>
</dbReference>
<feature type="compositionally biased region" description="Basic residues" evidence="1">
    <location>
        <begin position="82"/>
        <end position="93"/>
    </location>
</feature>